<keyword evidence="2" id="KW-0812">Transmembrane</keyword>
<reference evidence="3 5" key="2">
    <citation type="submission" date="2022-12" db="EMBL/GenBank/DDBJ databases">
        <title>Chromosome-scale assembly of the Ensete ventricosum genome.</title>
        <authorList>
            <person name="Dussert Y."/>
            <person name="Stocks J."/>
            <person name="Wendawek A."/>
            <person name="Woldeyes F."/>
            <person name="Nichols R.A."/>
            <person name="Borrell J.S."/>
        </authorList>
    </citation>
    <scope>NUCLEOTIDE SEQUENCE [LARGE SCALE GENOMIC DNA]</scope>
    <source>
        <strain evidence="5">cv. Maze</strain>
        <strain evidence="3">MazeRef_0001</strain>
        <tissue evidence="3">Seeds</tissue>
    </source>
</reference>
<reference evidence="4" key="1">
    <citation type="journal article" date="2018" name="Data Brief">
        <title>Genome sequence data from 17 accessions of Ensete ventricosum, a staple food crop for millions in Ethiopia.</title>
        <authorList>
            <person name="Yemataw Z."/>
            <person name="Muzemil S."/>
            <person name="Ambachew D."/>
            <person name="Tripathi L."/>
            <person name="Tesfaye K."/>
            <person name="Chala A."/>
            <person name="Farbos A."/>
            <person name="O'Neill P."/>
            <person name="Moore K."/>
            <person name="Grant M."/>
            <person name="Studholme D.J."/>
        </authorList>
    </citation>
    <scope>NUCLEOTIDE SEQUENCE [LARGE SCALE GENOMIC DNA]</scope>
    <source>
        <tissue evidence="4">Leaf</tissue>
    </source>
</reference>
<evidence type="ECO:0000313" key="3">
    <source>
        <dbReference type="EMBL" id="KAJ8493070.1"/>
    </source>
</evidence>
<keyword evidence="5" id="KW-1185">Reference proteome</keyword>
<accession>A0A445MH47</accession>
<feature type="region of interest" description="Disordered" evidence="1">
    <location>
        <begin position="1"/>
        <end position="57"/>
    </location>
</feature>
<evidence type="ECO:0000313" key="4">
    <source>
        <dbReference type="EMBL" id="RZR73533.1"/>
    </source>
</evidence>
<feature type="compositionally biased region" description="Polar residues" evidence="1">
    <location>
        <begin position="31"/>
        <end position="40"/>
    </location>
</feature>
<dbReference type="Proteomes" id="UP001222027">
    <property type="component" value="Unassembled WGS sequence"/>
</dbReference>
<evidence type="ECO:0000256" key="2">
    <source>
        <dbReference type="SAM" id="Phobius"/>
    </source>
</evidence>
<keyword evidence="2" id="KW-1133">Transmembrane helix</keyword>
<evidence type="ECO:0000313" key="5">
    <source>
        <dbReference type="Proteomes" id="UP001222027"/>
    </source>
</evidence>
<gene>
    <name evidence="4" type="ORF">BHM03_00025377</name>
    <name evidence="3" type="ORF">OPV22_014791</name>
</gene>
<proteinExistence type="predicted"/>
<sequence length="187" mass="21112">MISLRFTMASSRSPTVDLPSRLGRHPKTRRGTQQSPTTRSAPKWRISPPPLISSRVPHYHHPRRRHLEHEPVSDDLSEAAAMNVHSATPAANQMYDHRNIHIKMLCSMRTTASPVDATSATTPQHRSRWRPNIRKRMTAIYHAGLAFLSLFNLTFLTAAVVPKMRLISSSPPMPESSQIYFDSLTEA</sequence>
<name>A0A445MH47_ENSVE</name>
<protein>
    <submittedName>
        <fullName evidence="4">Uncharacterized protein</fullName>
    </submittedName>
</protein>
<dbReference type="EMBL" id="JAQQAF010000004">
    <property type="protein sequence ID" value="KAJ8493070.1"/>
    <property type="molecule type" value="Genomic_DNA"/>
</dbReference>
<dbReference type="EMBL" id="KV875945">
    <property type="protein sequence ID" value="RZR73533.1"/>
    <property type="molecule type" value="Genomic_DNA"/>
</dbReference>
<organism evidence="4">
    <name type="scientific">Ensete ventricosum</name>
    <name type="common">Abyssinian banana</name>
    <name type="synonym">Musa ensete</name>
    <dbReference type="NCBI Taxonomy" id="4639"/>
    <lineage>
        <taxon>Eukaryota</taxon>
        <taxon>Viridiplantae</taxon>
        <taxon>Streptophyta</taxon>
        <taxon>Embryophyta</taxon>
        <taxon>Tracheophyta</taxon>
        <taxon>Spermatophyta</taxon>
        <taxon>Magnoliopsida</taxon>
        <taxon>Liliopsida</taxon>
        <taxon>Zingiberales</taxon>
        <taxon>Musaceae</taxon>
        <taxon>Ensete</taxon>
    </lineage>
</organism>
<dbReference type="AlphaFoldDB" id="A0A445MH47"/>
<dbReference type="Proteomes" id="UP000290560">
    <property type="component" value="Unassembled WGS sequence"/>
</dbReference>
<feature type="transmembrane region" description="Helical" evidence="2">
    <location>
        <begin position="139"/>
        <end position="161"/>
    </location>
</feature>
<evidence type="ECO:0000256" key="1">
    <source>
        <dbReference type="SAM" id="MobiDB-lite"/>
    </source>
</evidence>
<keyword evidence="2" id="KW-0472">Membrane</keyword>